<dbReference type="SUPFAM" id="SSF52161">
    <property type="entry name" value="Ribosomal protein L13"/>
    <property type="match status" value="1"/>
</dbReference>
<dbReference type="FunFam" id="3.90.1180.10:FF:000001">
    <property type="entry name" value="50S ribosomal protein L13"/>
    <property type="match status" value="1"/>
</dbReference>
<organism evidence="7 8">
    <name type="scientific">Pannonibacter indicus</name>
    <dbReference type="NCBI Taxonomy" id="466044"/>
    <lineage>
        <taxon>Bacteria</taxon>
        <taxon>Pseudomonadati</taxon>
        <taxon>Pseudomonadota</taxon>
        <taxon>Alphaproteobacteria</taxon>
        <taxon>Hyphomicrobiales</taxon>
        <taxon>Stappiaceae</taxon>
        <taxon>Pannonibacter</taxon>
    </lineage>
</organism>
<dbReference type="GO" id="GO:0017148">
    <property type="term" value="P:negative regulation of translation"/>
    <property type="evidence" value="ECO:0007669"/>
    <property type="project" value="TreeGrafter"/>
</dbReference>
<sequence>MKTFSAKPAEVEKKWILIDAEGMVVGRLAAYIASHLRGKHLPTFTPHVDCGDNIIVVNADKVVLTGRKYENKKYYWHTGHPGGIKERTARAIIEGRFPERVLEKAVERMMPGGPLSRRQLKNLKVYAGPTHPHEAQTPVTVDVKSLNEKNAKRA</sequence>
<dbReference type="GO" id="GO:0003729">
    <property type="term" value="F:mRNA binding"/>
    <property type="evidence" value="ECO:0007669"/>
    <property type="project" value="UniProtKB-ARBA"/>
</dbReference>
<dbReference type="PIRSF" id="PIRSF002181">
    <property type="entry name" value="Ribosomal_L13"/>
    <property type="match status" value="1"/>
</dbReference>
<dbReference type="PANTHER" id="PTHR11545:SF2">
    <property type="entry name" value="LARGE RIBOSOMAL SUBUNIT PROTEIN UL13M"/>
    <property type="match status" value="1"/>
</dbReference>
<evidence type="ECO:0000313" key="7">
    <source>
        <dbReference type="EMBL" id="CUB00099.1"/>
    </source>
</evidence>
<evidence type="ECO:0000256" key="3">
    <source>
        <dbReference type="ARBA" id="ARBA00022980"/>
    </source>
</evidence>
<dbReference type="Pfam" id="PF00572">
    <property type="entry name" value="Ribosomal_L13"/>
    <property type="match status" value="1"/>
</dbReference>
<keyword evidence="4 6" id="KW-0687">Ribonucleoprotein</keyword>
<dbReference type="HAMAP" id="MF_01366">
    <property type="entry name" value="Ribosomal_uL13"/>
    <property type="match status" value="1"/>
</dbReference>
<dbReference type="Proteomes" id="UP000183900">
    <property type="component" value="Unassembled WGS sequence"/>
</dbReference>
<reference evidence="8" key="1">
    <citation type="submission" date="2015-08" db="EMBL/GenBank/DDBJ databases">
        <authorList>
            <person name="Varghese N."/>
        </authorList>
    </citation>
    <scope>NUCLEOTIDE SEQUENCE [LARGE SCALE GENOMIC DNA]</scope>
    <source>
        <strain evidence="8">DSM 23407</strain>
    </source>
</reference>
<protein>
    <recommendedName>
        <fullName evidence="5 6">Large ribosomal subunit protein uL13</fullName>
    </recommendedName>
</protein>
<accession>A0A0K6IAG8</accession>
<dbReference type="EMBL" id="CYHE01000016">
    <property type="protein sequence ID" value="CUB00099.1"/>
    <property type="molecule type" value="Genomic_DNA"/>
</dbReference>
<dbReference type="InterPro" id="IPR005823">
    <property type="entry name" value="Ribosomal_uL13_bac-type"/>
</dbReference>
<dbReference type="GO" id="GO:0003735">
    <property type="term" value="F:structural constituent of ribosome"/>
    <property type="evidence" value="ECO:0007669"/>
    <property type="project" value="InterPro"/>
</dbReference>
<keyword evidence="8" id="KW-1185">Reference proteome</keyword>
<comment type="similarity">
    <text evidence="1 6">Belongs to the universal ribosomal protein uL13 family.</text>
</comment>
<dbReference type="GO" id="GO:0006412">
    <property type="term" value="P:translation"/>
    <property type="evidence" value="ECO:0007669"/>
    <property type="project" value="UniProtKB-UniRule"/>
</dbReference>
<name>A0A0K6IAG8_9HYPH</name>
<proteinExistence type="inferred from homology"/>
<comment type="subunit">
    <text evidence="2 6">Part of the 50S ribosomal subunit.</text>
</comment>
<evidence type="ECO:0000256" key="4">
    <source>
        <dbReference type="ARBA" id="ARBA00023274"/>
    </source>
</evidence>
<dbReference type="CDD" id="cd00392">
    <property type="entry name" value="Ribosomal_L13"/>
    <property type="match status" value="1"/>
</dbReference>
<dbReference type="NCBIfam" id="TIGR01066">
    <property type="entry name" value="rplM_bact"/>
    <property type="match status" value="1"/>
</dbReference>
<dbReference type="PANTHER" id="PTHR11545">
    <property type="entry name" value="RIBOSOMAL PROTEIN L13"/>
    <property type="match status" value="1"/>
</dbReference>
<comment type="function">
    <text evidence="6">This protein is one of the early assembly proteins of the 50S ribosomal subunit, although it is not seen to bind rRNA by itself. It is important during the early stages of 50S assembly.</text>
</comment>
<dbReference type="InterPro" id="IPR036899">
    <property type="entry name" value="Ribosomal_uL13_sf"/>
</dbReference>
<dbReference type="RefSeq" id="WP_019966501.1">
    <property type="nucleotide sequence ID" value="NZ_CYHE01000016.1"/>
</dbReference>
<dbReference type="InterPro" id="IPR005822">
    <property type="entry name" value="Ribosomal_uL13"/>
</dbReference>
<evidence type="ECO:0000256" key="6">
    <source>
        <dbReference type="HAMAP-Rule" id="MF_01366"/>
    </source>
</evidence>
<evidence type="ECO:0000256" key="2">
    <source>
        <dbReference type="ARBA" id="ARBA00011838"/>
    </source>
</evidence>
<evidence type="ECO:0000256" key="1">
    <source>
        <dbReference type="ARBA" id="ARBA00006227"/>
    </source>
</evidence>
<keyword evidence="3 6" id="KW-0689">Ribosomal protein</keyword>
<dbReference type="OrthoDB" id="9801330at2"/>
<evidence type="ECO:0000313" key="8">
    <source>
        <dbReference type="Proteomes" id="UP000183900"/>
    </source>
</evidence>
<evidence type="ECO:0000256" key="5">
    <source>
        <dbReference type="ARBA" id="ARBA00035201"/>
    </source>
</evidence>
<gene>
    <name evidence="6" type="primary">rplM</name>
    <name evidence="7" type="ORF">Ga0061067_11638</name>
</gene>
<dbReference type="Gene3D" id="3.90.1180.10">
    <property type="entry name" value="Ribosomal protein L13"/>
    <property type="match status" value="1"/>
</dbReference>
<dbReference type="GO" id="GO:0022625">
    <property type="term" value="C:cytosolic large ribosomal subunit"/>
    <property type="evidence" value="ECO:0007669"/>
    <property type="project" value="TreeGrafter"/>
</dbReference>
<dbReference type="AlphaFoldDB" id="A0A0K6IAG8"/>